<evidence type="ECO:0000256" key="4">
    <source>
        <dbReference type="ARBA" id="ARBA00022801"/>
    </source>
</evidence>
<dbReference type="AlphaFoldDB" id="A0A7C9NJW5"/>
<comment type="cofactor">
    <cofactor evidence="6">
        <name>Mg(2+)</name>
        <dbReference type="ChEBI" id="CHEBI:18420"/>
    </cofactor>
</comment>
<dbReference type="GO" id="GO:0090729">
    <property type="term" value="F:toxin activity"/>
    <property type="evidence" value="ECO:0007669"/>
    <property type="project" value="UniProtKB-KW"/>
</dbReference>
<dbReference type="SUPFAM" id="SSF88723">
    <property type="entry name" value="PIN domain-like"/>
    <property type="match status" value="1"/>
</dbReference>
<dbReference type="Proteomes" id="UP000479526">
    <property type="component" value="Unassembled WGS sequence"/>
</dbReference>
<evidence type="ECO:0000313" key="8">
    <source>
        <dbReference type="EMBL" id="NAS27255.1"/>
    </source>
</evidence>
<dbReference type="EC" id="3.1.-.-" evidence="6"/>
<dbReference type="PANTHER" id="PTHR35901">
    <property type="entry name" value="RIBONUCLEASE VAPC3"/>
    <property type="match status" value="1"/>
</dbReference>
<accession>A0A7C9NJW5</accession>
<dbReference type="InterPro" id="IPR022907">
    <property type="entry name" value="VapC_family"/>
</dbReference>
<organism evidence="8 9">
    <name type="scientific">Herbidospora solisilvae</name>
    <dbReference type="NCBI Taxonomy" id="2696284"/>
    <lineage>
        <taxon>Bacteria</taxon>
        <taxon>Bacillati</taxon>
        <taxon>Actinomycetota</taxon>
        <taxon>Actinomycetes</taxon>
        <taxon>Streptosporangiales</taxon>
        <taxon>Streptosporangiaceae</taxon>
        <taxon>Herbidospora</taxon>
    </lineage>
</organism>
<gene>
    <name evidence="6" type="primary">vapC</name>
    <name evidence="8" type="ORF">GT755_37005</name>
</gene>
<evidence type="ECO:0000256" key="1">
    <source>
        <dbReference type="ARBA" id="ARBA00022649"/>
    </source>
</evidence>
<dbReference type="GO" id="GO:0000287">
    <property type="term" value="F:magnesium ion binding"/>
    <property type="evidence" value="ECO:0007669"/>
    <property type="project" value="UniProtKB-UniRule"/>
</dbReference>
<evidence type="ECO:0000259" key="7">
    <source>
        <dbReference type="Pfam" id="PF01850"/>
    </source>
</evidence>
<comment type="function">
    <text evidence="6">Toxic component of a toxin-antitoxin (TA) system. An RNase.</text>
</comment>
<dbReference type="RefSeq" id="WP_161484198.1">
    <property type="nucleotide sequence ID" value="NZ_WXEW01000014.1"/>
</dbReference>
<name>A0A7C9NJW5_9ACTN</name>
<protein>
    <recommendedName>
        <fullName evidence="6">Ribonuclease VapC</fullName>
        <shortName evidence="6">RNase VapC</shortName>
        <ecNumber evidence="6">3.1.-.-</ecNumber>
    </recommendedName>
    <alternativeName>
        <fullName evidence="6">Toxin VapC</fullName>
    </alternativeName>
</protein>
<comment type="similarity">
    <text evidence="6">Belongs to the PINc/VapC protein family.</text>
</comment>
<reference evidence="8 9" key="1">
    <citation type="submission" date="2020-01" db="EMBL/GenBank/DDBJ databases">
        <title>Herbidospora sp. NEAU-GS84 nov., a novel actinomycete isolated from soil.</title>
        <authorList>
            <person name="Han L."/>
        </authorList>
    </citation>
    <scope>NUCLEOTIDE SEQUENCE [LARGE SCALE GENOMIC DNA]</scope>
    <source>
        <strain evidence="8 9">NEAU-GS84</strain>
    </source>
</reference>
<sequence length="129" mass="14216">MIVDSSALIEAFTSADPNDDLLKTLESGDLHAPHLLELEFASVLRGLVLGGKLDAATAEESRQLYAETWIQLQPVSGFIDRIWELRHNFTPYDAAYIVLAEALELPLVTCDAKLVQKGGNHAAQILLFR</sequence>
<evidence type="ECO:0000256" key="6">
    <source>
        <dbReference type="HAMAP-Rule" id="MF_00265"/>
    </source>
</evidence>
<dbReference type="Pfam" id="PF01850">
    <property type="entry name" value="PIN"/>
    <property type="match status" value="1"/>
</dbReference>
<dbReference type="GO" id="GO:0016787">
    <property type="term" value="F:hydrolase activity"/>
    <property type="evidence" value="ECO:0007669"/>
    <property type="project" value="UniProtKB-KW"/>
</dbReference>
<dbReference type="InterPro" id="IPR044153">
    <property type="entry name" value="PIN_Pae0151-like"/>
</dbReference>
<keyword evidence="3 6" id="KW-0479">Metal-binding</keyword>
<keyword evidence="2 6" id="KW-0540">Nuclease</keyword>
<dbReference type="PANTHER" id="PTHR35901:SF1">
    <property type="entry name" value="EXONUCLEASE VAPC9"/>
    <property type="match status" value="1"/>
</dbReference>
<dbReference type="GO" id="GO:0004540">
    <property type="term" value="F:RNA nuclease activity"/>
    <property type="evidence" value="ECO:0007669"/>
    <property type="project" value="InterPro"/>
</dbReference>
<evidence type="ECO:0000256" key="5">
    <source>
        <dbReference type="ARBA" id="ARBA00022842"/>
    </source>
</evidence>
<keyword evidence="5 6" id="KW-0460">Magnesium</keyword>
<dbReference type="HAMAP" id="MF_00265">
    <property type="entry name" value="VapC_Nob1"/>
    <property type="match status" value="1"/>
</dbReference>
<feature type="binding site" evidence="6">
    <location>
        <position position="4"/>
    </location>
    <ligand>
        <name>Mg(2+)</name>
        <dbReference type="ChEBI" id="CHEBI:18420"/>
    </ligand>
</feature>
<evidence type="ECO:0000256" key="2">
    <source>
        <dbReference type="ARBA" id="ARBA00022722"/>
    </source>
</evidence>
<dbReference type="CDD" id="cd09873">
    <property type="entry name" value="PIN_Pae0151-like"/>
    <property type="match status" value="1"/>
</dbReference>
<keyword evidence="6" id="KW-0800">Toxin</keyword>
<comment type="caution">
    <text evidence="8">The sequence shown here is derived from an EMBL/GenBank/DDBJ whole genome shotgun (WGS) entry which is preliminary data.</text>
</comment>
<dbReference type="InterPro" id="IPR029060">
    <property type="entry name" value="PIN-like_dom_sf"/>
</dbReference>
<keyword evidence="4 6" id="KW-0378">Hydrolase</keyword>
<keyword evidence="1 6" id="KW-1277">Toxin-antitoxin system</keyword>
<feature type="binding site" evidence="6">
    <location>
        <position position="93"/>
    </location>
    <ligand>
        <name>Mg(2+)</name>
        <dbReference type="ChEBI" id="CHEBI:18420"/>
    </ligand>
</feature>
<dbReference type="EMBL" id="WXEW01000014">
    <property type="protein sequence ID" value="NAS27255.1"/>
    <property type="molecule type" value="Genomic_DNA"/>
</dbReference>
<proteinExistence type="inferred from homology"/>
<feature type="domain" description="PIN" evidence="7">
    <location>
        <begin position="1"/>
        <end position="116"/>
    </location>
</feature>
<dbReference type="InterPro" id="IPR002716">
    <property type="entry name" value="PIN_dom"/>
</dbReference>
<keyword evidence="9" id="KW-1185">Reference proteome</keyword>
<dbReference type="Gene3D" id="3.40.50.1010">
    <property type="entry name" value="5'-nuclease"/>
    <property type="match status" value="1"/>
</dbReference>
<dbReference type="InterPro" id="IPR051619">
    <property type="entry name" value="TypeII_TA_RNase_PINc/VapC"/>
</dbReference>
<evidence type="ECO:0000313" key="9">
    <source>
        <dbReference type="Proteomes" id="UP000479526"/>
    </source>
</evidence>
<evidence type="ECO:0000256" key="3">
    <source>
        <dbReference type="ARBA" id="ARBA00022723"/>
    </source>
</evidence>